<dbReference type="Proteomes" id="UP000887574">
    <property type="component" value="Unplaced"/>
</dbReference>
<name>A0A915DR27_9BILA</name>
<accession>A0A915DR27</accession>
<dbReference type="AlphaFoldDB" id="A0A915DR27"/>
<proteinExistence type="predicted"/>
<keyword evidence="1" id="KW-1185">Reference proteome</keyword>
<evidence type="ECO:0000313" key="1">
    <source>
        <dbReference type="Proteomes" id="UP000887574"/>
    </source>
</evidence>
<sequence length="187" mass="21261">MAINSILKKTKLVSEPVQILAQYTHRQKTIDSSKTSEDVAVALKKADSIPAEKSQAHNKLEALISETKDVDERTMPEIFEAMHNKILEELRTIALNWKTNIQFKTTLKAVSAASRSLSARSHPPEYIYIDSKYAFIPQAVENKLEFALNKCIIQMRQKFFSFIKNRLSVPMKIHLGCASQQARLLMV</sequence>
<dbReference type="WBParaSite" id="jg22228">
    <property type="protein sequence ID" value="jg22228"/>
    <property type="gene ID" value="jg22228"/>
</dbReference>
<organism evidence="1 2">
    <name type="scientific">Ditylenchus dipsaci</name>
    <dbReference type="NCBI Taxonomy" id="166011"/>
    <lineage>
        <taxon>Eukaryota</taxon>
        <taxon>Metazoa</taxon>
        <taxon>Ecdysozoa</taxon>
        <taxon>Nematoda</taxon>
        <taxon>Chromadorea</taxon>
        <taxon>Rhabditida</taxon>
        <taxon>Tylenchina</taxon>
        <taxon>Tylenchomorpha</taxon>
        <taxon>Sphaerularioidea</taxon>
        <taxon>Anguinidae</taxon>
        <taxon>Anguininae</taxon>
        <taxon>Ditylenchus</taxon>
    </lineage>
</organism>
<protein>
    <submittedName>
        <fullName evidence="2">Uncharacterized protein</fullName>
    </submittedName>
</protein>
<reference evidence="2" key="1">
    <citation type="submission" date="2022-11" db="UniProtKB">
        <authorList>
            <consortium name="WormBaseParasite"/>
        </authorList>
    </citation>
    <scope>IDENTIFICATION</scope>
</reference>
<evidence type="ECO:0000313" key="2">
    <source>
        <dbReference type="WBParaSite" id="jg22228"/>
    </source>
</evidence>